<dbReference type="EMBL" id="JAEUGD010000066">
    <property type="protein sequence ID" value="MBL6449046.1"/>
    <property type="molecule type" value="Genomic_DNA"/>
</dbReference>
<dbReference type="InterPro" id="IPR001623">
    <property type="entry name" value="DnaJ_domain"/>
</dbReference>
<dbReference type="GO" id="GO:0051787">
    <property type="term" value="F:misfolded protein binding"/>
    <property type="evidence" value="ECO:0007669"/>
    <property type="project" value="TreeGrafter"/>
</dbReference>
<dbReference type="PRINTS" id="PR00625">
    <property type="entry name" value="JDOMAIN"/>
</dbReference>
<feature type="domain" description="J" evidence="3">
    <location>
        <begin position="4"/>
        <end position="69"/>
    </location>
</feature>
<evidence type="ECO:0000313" key="5">
    <source>
        <dbReference type="Proteomes" id="UP000614216"/>
    </source>
</evidence>
<keyword evidence="5" id="KW-1185">Reference proteome</keyword>
<dbReference type="SUPFAM" id="SSF48452">
    <property type="entry name" value="TPR-like"/>
    <property type="match status" value="2"/>
</dbReference>
<evidence type="ECO:0000259" key="3">
    <source>
        <dbReference type="PROSITE" id="PS50076"/>
    </source>
</evidence>
<dbReference type="SMART" id="SM00271">
    <property type="entry name" value="DnaJ"/>
    <property type="match status" value="1"/>
</dbReference>
<reference evidence="4" key="1">
    <citation type="submission" date="2021-01" db="EMBL/GenBank/DDBJ databases">
        <title>Fulvivirga kasyanovii gen. nov., sp nov., a novel member of the phylum Bacteroidetes isolated from seawater in a mussel farm.</title>
        <authorList>
            <person name="Zhao L.-H."/>
            <person name="Wang Z.-J."/>
        </authorList>
    </citation>
    <scope>NUCLEOTIDE SEQUENCE</scope>
    <source>
        <strain evidence="4">29W222</strain>
    </source>
</reference>
<dbReference type="InterPro" id="IPR019734">
    <property type="entry name" value="TPR_rpt"/>
</dbReference>
<proteinExistence type="predicted"/>
<sequence>MRDNYYHILGLDNFASQSEIKSAYRRLAKKYHPDKNSGDPDSEEKFKRVNKAYKVLTNPAKKPSYDQLLKQQIAAPNSPNYAPRQSHYTTEKRKYTPTAWMLARVFIIAFIMAIILIPIGLIYKSSITSYERGMEALQKQEYYQSLNHFDRAITTFGGRAVEAGIEGGKICIYNLHNYEQGLYFVNRGLEHAERQSQFAELYYLKALSYKGLSNYEESMKALSMADSLQYTTDSLELQLGLLHAFGLHEFNKGEKNFNYLIEHNIHLQTALFGKAWCLQNQERYREAAITYSKVIEMDPSHAISYYYRGLNEISYYDSSAACQDFANAMELGYYKAETLFKYHCE</sequence>
<accession>A0A937G2I7</accession>
<dbReference type="RefSeq" id="WP_202858579.1">
    <property type="nucleotide sequence ID" value="NZ_JAEUGD010000066.1"/>
</dbReference>
<dbReference type="SMART" id="SM00028">
    <property type="entry name" value="TPR"/>
    <property type="match status" value="3"/>
</dbReference>
<dbReference type="GO" id="GO:0036503">
    <property type="term" value="P:ERAD pathway"/>
    <property type="evidence" value="ECO:0007669"/>
    <property type="project" value="TreeGrafter"/>
</dbReference>
<dbReference type="SUPFAM" id="SSF46565">
    <property type="entry name" value="Chaperone J-domain"/>
    <property type="match status" value="1"/>
</dbReference>
<dbReference type="InterPro" id="IPR051948">
    <property type="entry name" value="Hsp70_co-chaperone_J-domain"/>
</dbReference>
<evidence type="ECO:0000313" key="4">
    <source>
        <dbReference type="EMBL" id="MBL6449046.1"/>
    </source>
</evidence>
<comment type="caution">
    <text evidence="4">The sequence shown here is derived from an EMBL/GenBank/DDBJ whole genome shotgun (WGS) entry which is preliminary data.</text>
</comment>
<keyword evidence="2" id="KW-0812">Transmembrane</keyword>
<gene>
    <name evidence="4" type="ORF">JMN32_22230</name>
</gene>
<dbReference type="Gene3D" id="1.10.287.110">
    <property type="entry name" value="DnaJ domain"/>
    <property type="match status" value="1"/>
</dbReference>
<feature type="transmembrane region" description="Helical" evidence="2">
    <location>
        <begin position="101"/>
        <end position="123"/>
    </location>
</feature>
<evidence type="ECO:0000256" key="1">
    <source>
        <dbReference type="ARBA" id="ARBA00023186"/>
    </source>
</evidence>
<organism evidence="4 5">
    <name type="scientific">Fulvivirga marina</name>
    <dbReference type="NCBI Taxonomy" id="2494733"/>
    <lineage>
        <taxon>Bacteria</taxon>
        <taxon>Pseudomonadati</taxon>
        <taxon>Bacteroidota</taxon>
        <taxon>Cytophagia</taxon>
        <taxon>Cytophagales</taxon>
        <taxon>Fulvivirgaceae</taxon>
        <taxon>Fulvivirga</taxon>
    </lineage>
</organism>
<dbReference type="Pfam" id="PF13181">
    <property type="entry name" value="TPR_8"/>
    <property type="match status" value="2"/>
</dbReference>
<protein>
    <submittedName>
        <fullName evidence="4">J domain-containing protein</fullName>
    </submittedName>
</protein>
<dbReference type="Proteomes" id="UP000614216">
    <property type="component" value="Unassembled WGS sequence"/>
</dbReference>
<dbReference type="PANTHER" id="PTHR44360">
    <property type="entry name" value="DNAJ HOMOLOG SUBFAMILY B MEMBER 9"/>
    <property type="match status" value="1"/>
</dbReference>
<dbReference type="Gene3D" id="1.25.40.10">
    <property type="entry name" value="Tetratricopeptide repeat domain"/>
    <property type="match status" value="2"/>
</dbReference>
<keyword evidence="2" id="KW-0472">Membrane</keyword>
<keyword evidence="1" id="KW-0143">Chaperone</keyword>
<keyword evidence="2" id="KW-1133">Transmembrane helix</keyword>
<dbReference type="Pfam" id="PF00226">
    <property type="entry name" value="DnaJ"/>
    <property type="match status" value="1"/>
</dbReference>
<dbReference type="PANTHER" id="PTHR44360:SF1">
    <property type="entry name" value="DNAJ HOMOLOG SUBFAMILY B MEMBER 9"/>
    <property type="match status" value="1"/>
</dbReference>
<dbReference type="InterPro" id="IPR036869">
    <property type="entry name" value="J_dom_sf"/>
</dbReference>
<dbReference type="InterPro" id="IPR011990">
    <property type="entry name" value="TPR-like_helical_dom_sf"/>
</dbReference>
<dbReference type="GO" id="GO:0051087">
    <property type="term" value="F:protein-folding chaperone binding"/>
    <property type="evidence" value="ECO:0007669"/>
    <property type="project" value="TreeGrafter"/>
</dbReference>
<evidence type="ECO:0000256" key="2">
    <source>
        <dbReference type="SAM" id="Phobius"/>
    </source>
</evidence>
<name>A0A937G2I7_9BACT</name>
<dbReference type="AlphaFoldDB" id="A0A937G2I7"/>
<dbReference type="PROSITE" id="PS50076">
    <property type="entry name" value="DNAJ_2"/>
    <property type="match status" value="1"/>
</dbReference>
<dbReference type="CDD" id="cd06257">
    <property type="entry name" value="DnaJ"/>
    <property type="match status" value="1"/>
</dbReference>